<dbReference type="AlphaFoldDB" id="A0A2M8W6D0"/>
<dbReference type="Pfam" id="PF12833">
    <property type="entry name" value="HTH_18"/>
    <property type="match status" value="1"/>
</dbReference>
<evidence type="ECO:0000313" key="6">
    <source>
        <dbReference type="EMBL" id="PJI86469.1"/>
    </source>
</evidence>
<dbReference type="InterPro" id="IPR020449">
    <property type="entry name" value="Tscrpt_reg_AraC-type_HTH"/>
</dbReference>
<feature type="transmembrane region" description="Helical" evidence="4">
    <location>
        <begin position="36"/>
        <end position="55"/>
    </location>
</feature>
<proteinExistence type="predicted"/>
<evidence type="ECO:0000259" key="5">
    <source>
        <dbReference type="PROSITE" id="PS01124"/>
    </source>
</evidence>
<dbReference type="SUPFAM" id="SSF46689">
    <property type="entry name" value="Homeodomain-like"/>
    <property type="match status" value="1"/>
</dbReference>
<keyword evidence="4" id="KW-0472">Membrane</keyword>
<feature type="domain" description="HTH araC/xylS-type" evidence="5">
    <location>
        <begin position="231"/>
        <end position="335"/>
    </location>
</feature>
<organism evidence="6 7">
    <name type="scientific">Yoonia maricola</name>
    <dbReference type="NCBI Taxonomy" id="420999"/>
    <lineage>
        <taxon>Bacteria</taxon>
        <taxon>Pseudomonadati</taxon>
        <taxon>Pseudomonadota</taxon>
        <taxon>Alphaproteobacteria</taxon>
        <taxon>Rhodobacterales</taxon>
        <taxon>Paracoccaceae</taxon>
        <taxon>Yoonia</taxon>
    </lineage>
</organism>
<dbReference type="PRINTS" id="PR00032">
    <property type="entry name" value="HTHARAC"/>
</dbReference>
<feature type="transmembrane region" description="Helical" evidence="4">
    <location>
        <begin position="6"/>
        <end position="24"/>
    </location>
</feature>
<comment type="caution">
    <text evidence="6">The sequence shown here is derived from an EMBL/GenBank/DDBJ whole genome shotgun (WGS) entry which is preliminary data.</text>
</comment>
<keyword evidence="2" id="KW-0238">DNA-binding</keyword>
<evidence type="ECO:0000256" key="4">
    <source>
        <dbReference type="SAM" id="Phobius"/>
    </source>
</evidence>
<sequence>MIYLDFALRSGAVTLLMLLAALLWHAPIGWVGRLSVLALAISKSAYLIILMALPLELNSGLEASLTLLSSFTPAAITWLIVSVFIDAPGRRWPWITASVATSFALYGRLAFPYSSSYSLPMATALYASLFMLALWSNRDDLVEWRCRARPGFAVAVAGLGLFLTVGQATGVLQQDTVLLALVQSASALAVILAFAVWLLRPDADRWPNDASLASYPLLPTHDEVADPVLIARIRDVMAAGIWREERLTIGALATKLAVPEHRLRRAINQGLGYRNFSNFINHARIKAACAALTDPDKMSVTVLEIAYDVGFASIGPFNRTFRAEIGQSPSEYRQLAQPGVFADSDKSSSFSANLR</sequence>
<keyword evidence="3" id="KW-0804">Transcription</keyword>
<dbReference type="InterPro" id="IPR018062">
    <property type="entry name" value="HTH_AraC-typ_CS"/>
</dbReference>
<dbReference type="Gene3D" id="1.10.10.60">
    <property type="entry name" value="Homeodomain-like"/>
    <property type="match status" value="1"/>
</dbReference>
<dbReference type="PROSITE" id="PS01124">
    <property type="entry name" value="HTH_ARAC_FAMILY_2"/>
    <property type="match status" value="1"/>
</dbReference>
<keyword evidence="4" id="KW-0812">Transmembrane</keyword>
<feature type="transmembrane region" description="Helical" evidence="4">
    <location>
        <begin position="177"/>
        <end position="199"/>
    </location>
</feature>
<feature type="transmembrane region" description="Helical" evidence="4">
    <location>
        <begin position="117"/>
        <end position="136"/>
    </location>
</feature>
<protein>
    <submittedName>
        <fullName evidence="6">AraC family transcriptional regulator</fullName>
    </submittedName>
</protein>
<evidence type="ECO:0000256" key="2">
    <source>
        <dbReference type="ARBA" id="ARBA00023125"/>
    </source>
</evidence>
<keyword evidence="1" id="KW-0805">Transcription regulation</keyword>
<dbReference type="GO" id="GO:0003700">
    <property type="term" value="F:DNA-binding transcription factor activity"/>
    <property type="evidence" value="ECO:0007669"/>
    <property type="project" value="InterPro"/>
</dbReference>
<accession>A0A2M8W6D0</accession>
<dbReference type="InterPro" id="IPR018060">
    <property type="entry name" value="HTH_AraC"/>
</dbReference>
<evidence type="ECO:0000256" key="3">
    <source>
        <dbReference type="ARBA" id="ARBA00023163"/>
    </source>
</evidence>
<dbReference type="EMBL" id="PGTY01000002">
    <property type="protein sequence ID" value="PJI86469.1"/>
    <property type="molecule type" value="Genomic_DNA"/>
</dbReference>
<dbReference type="PANTHER" id="PTHR43280:SF29">
    <property type="entry name" value="ARAC-FAMILY TRANSCRIPTIONAL REGULATOR"/>
    <property type="match status" value="1"/>
</dbReference>
<dbReference type="Proteomes" id="UP000228531">
    <property type="component" value="Unassembled WGS sequence"/>
</dbReference>
<dbReference type="RefSeq" id="WP_168769169.1">
    <property type="nucleotide sequence ID" value="NZ_PGTY01000002.1"/>
</dbReference>
<feature type="transmembrane region" description="Helical" evidence="4">
    <location>
        <begin position="92"/>
        <end position="111"/>
    </location>
</feature>
<evidence type="ECO:0000256" key="1">
    <source>
        <dbReference type="ARBA" id="ARBA00023015"/>
    </source>
</evidence>
<name>A0A2M8W6D0_9RHOB</name>
<gene>
    <name evidence="6" type="ORF">BC777_2839</name>
</gene>
<dbReference type="GO" id="GO:0043565">
    <property type="term" value="F:sequence-specific DNA binding"/>
    <property type="evidence" value="ECO:0007669"/>
    <property type="project" value="InterPro"/>
</dbReference>
<feature type="transmembrane region" description="Helical" evidence="4">
    <location>
        <begin position="148"/>
        <end position="165"/>
    </location>
</feature>
<dbReference type="PANTHER" id="PTHR43280">
    <property type="entry name" value="ARAC-FAMILY TRANSCRIPTIONAL REGULATOR"/>
    <property type="match status" value="1"/>
</dbReference>
<keyword evidence="7" id="KW-1185">Reference proteome</keyword>
<feature type="transmembrane region" description="Helical" evidence="4">
    <location>
        <begin position="67"/>
        <end position="85"/>
    </location>
</feature>
<evidence type="ECO:0000313" key="7">
    <source>
        <dbReference type="Proteomes" id="UP000228531"/>
    </source>
</evidence>
<dbReference type="PROSITE" id="PS00041">
    <property type="entry name" value="HTH_ARAC_FAMILY_1"/>
    <property type="match status" value="1"/>
</dbReference>
<dbReference type="SMART" id="SM00342">
    <property type="entry name" value="HTH_ARAC"/>
    <property type="match status" value="1"/>
</dbReference>
<keyword evidence="4" id="KW-1133">Transmembrane helix</keyword>
<reference evidence="6 7" key="1">
    <citation type="submission" date="2017-11" db="EMBL/GenBank/DDBJ databases">
        <title>Genomic Encyclopedia of Archaeal and Bacterial Type Strains, Phase II (KMG-II): From Individual Species to Whole Genera.</title>
        <authorList>
            <person name="Goeker M."/>
        </authorList>
    </citation>
    <scope>NUCLEOTIDE SEQUENCE [LARGE SCALE GENOMIC DNA]</scope>
    <source>
        <strain evidence="6 7">DSM 29128</strain>
    </source>
</reference>
<dbReference type="InterPro" id="IPR009057">
    <property type="entry name" value="Homeodomain-like_sf"/>
</dbReference>